<keyword evidence="8 9" id="KW-0472">Membrane</keyword>
<dbReference type="InterPro" id="IPR017871">
    <property type="entry name" value="ABC_transporter-like_CS"/>
</dbReference>
<dbReference type="Gene3D" id="1.20.1560.10">
    <property type="entry name" value="ABC transporter type 1, transmembrane domain"/>
    <property type="match status" value="1"/>
</dbReference>
<evidence type="ECO:0000256" key="5">
    <source>
        <dbReference type="ARBA" id="ARBA00022741"/>
    </source>
</evidence>
<dbReference type="GO" id="GO:0005524">
    <property type="term" value="F:ATP binding"/>
    <property type="evidence" value="ECO:0007669"/>
    <property type="project" value="UniProtKB-KW"/>
</dbReference>
<dbReference type="InterPro" id="IPR003439">
    <property type="entry name" value="ABC_transporter-like_ATP-bd"/>
</dbReference>
<evidence type="ECO:0000256" key="2">
    <source>
        <dbReference type="ARBA" id="ARBA00022448"/>
    </source>
</evidence>
<sequence>MFSIFKKLSWFFKLRWKSYLFGVTALITCAILTAATPKIVGNVIDQMASGQLTMSTLLMQVGIILVFGLIMYVLRFGWRSAIFGNSTILESIMRNRLFHHFTQMDNTFFHKYRTGDLMAHATNDLAALRFVAGGGILTLTDSISISAITIFSMLVLIDWKLTVLTIIPFPLLIISSRYLGQRMNRSYKKSLEAFSRLNDRVQETVSGMKVVKAFGEEKEFNQDFQDDVQGIIRANKKVYTLESGYNPINQIIIGLTYVLTLFVGTFFVQSGRISIGDLVAYFSYLGNMTWPLLAVGNLVNTLERGSASWDRVAALLEETSAVVEKEDALSGPVSGDIHFAIEDFAYPDGDGDDHIQNVHFDLPVGETLGVVGKTGSGKTTLFKLMLRQYDNYQGQITYGGVDLRNYQLQALSQAFGYVPQDNFLFSTTIRDNIRFSNPELPQSEVEKYAKLADIHDDIMSFPEGYDTEVGERGVSLSGGQKQRISIARALAVEPEYLILDDALSAVDAQTEERILANLKTYRNEQTTIIAAHRLSSVMHAKEIIVMDNGQVSQRGTHSQLVNQSGWYRETYNKQQLQAKLGEEEISDENNNN</sequence>
<dbReference type="FunFam" id="1.20.1560.10:FF:000011">
    <property type="entry name" value="Multidrug ABC transporter ATP-binding protein"/>
    <property type="match status" value="1"/>
</dbReference>
<dbReference type="AlphaFoldDB" id="A0A1W1Y7C8"/>
<dbReference type="FunFam" id="3.40.50.300:FF:000221">
    <property type="entry name" value="Multidrug ABC transporter ATP-binding protein"/>
    <property type="match status" value="1"/>
</dbReference>
<proteinExistence type="predicted"/>
<dbReference type="RefSeq" id="WP_084098077.1">
    <property type="nucleotide sequence ID" value="NZ_FWXK01000002.1"/>
</dbReference>
<gene>
    <name evidence="12" type="ORF">SAMN04487984_0437</name>
</gene>
<dbReference type="GO" id="GO:0015421">
    <property type="term" value="F:ABC-type oligopeptide transporter activity"/>
    <property type="evidence" value="ECO:0007669"/>
    <property type="project" value="TreeGrafter"/>
</dbReference>
<feature type="transmembrane region" description="Helical" evidence="9">
    <location>
        <begin position="130"/>
        <end position="155"/>
    </location>
</feature>
<dbReference type="EMBL" id="FWXK01000002">
    <property type="protein sequence ID" value="SMC32057.1"/>
    <property type="molecule type" value="Genomic_DNA"/>
</dbReference>
<dbReference type="CDD" id="cd18541">
    <property type="entry name" value="ABC_6TM_TmrB_like"/>
    <property type="match status" value="1"/>
</dbReference>
<dbReference type="PANTHER" id="PTHR43394:SF1">
    <property type="entry name" value="ATP-BINDING CASSETTE SUB-FAMILY B MEMBER 10, MITOCHONDRIAL"/>
    <property type="match status" value="1"/>
</dbReference>
<dbReference type="PROSITE" id="PS50893">
    <property type="entry name" value="ABC_TRANSPORTER_2"/>
    <property type="match status" value="1"/>
</dbReference>
<feature type="transmembrane region" description="Helical" evidence="9">
    <location>
        <begin position="53"/>
        <end position="74"/>
    </location>
</feature>
<evidence type="ECO:0000256" key="1">
    <source>
        <dbReference type="ARBA" id="ARBA00004651"/>
    </source>
</evidence>
<evidence type="ECO:0000256" key="4">
    <source>
        <dbReference type="ARBA" id="ARBA00022692"/>
    </source>
</evidence>
<dbReference type="SUPFAM" id="SSF52540">
    <property type="entry name" value="P-loop containing nucleoside triphosphate hydrolases"/>
    <property type="match status" value="1"/>
</dbReference>
<dbReference type="InterPro" id="IPR039421">
    <property type="entry name" value="Type_1_exporter"/>
</dbReference>
<keyword evidence="4 9" id="KW-0812">Transmembrane</keyword>
<dbReference type="GO" id="GO:0005886">
    <property type="term" value="C:plasma membrane"/>
    <property type="evidence" value="ECO:0007669"/>
    <property type="project" value="UniProtKB-SubCell"/>
</dbReference>
<dbReference type="Pfam" id="PF00664">
    <property type="entry name" value="ABC_membrane"/>
    <property type="match status" value="1"/>
</dbReference>
<dbReference type="InterPro" id="IPR011527">
    <property type="entry name" value="ABC1_TM_dom"/>
</dbReference>
<reference evidence="13" key="1">
    <citation type="submission" date="2017-04" db="EMBL/GenBank/DDBJ databases">
        <authorList>
            <person name="Varghese N."/>
            <person name="Submissions S."/>
        </authorList>
    </citation>
    <scope>NUCLEOTIDE SEQUENCE [LARGE SCALE GENOMIC DNA]</scope>
    <source>
        <strain evidence="13">DSM 21500</strain>
    </source>
</reference>
<dbReference type="SMART" id="SM00382">
    <property type="entry name" value="AAA"/>
    <property type="match status" value="1"/>
</dbReference>
<dbReference type="SUPFAM" id="SSF90123">
    <property type="entry name" value="ABC transporter transmembrane region"/>
    <property type="match status" value="1"/>
</dbReference>
<dbReference type="Proteomes" id="UP000243884">
    <property type="component" value="Unassembled WGS sequence"/>
</dbReference>
<feature type="domain" description="ABC transmembrane type-1" evidence="11">
    <location>
        <begin position="20"/>
        <end position="304"/>
    </location>
</feature>
<feature type="transmembrane region" description="Helical" evidence="9">
    <location>
        <begin position="161"/>
        <end position="180"/>
    </location>
</feature>
<evidence type="ECO:0000313" key="13">
    <source>
        <dbReference type="Proteomes" id="UP000243884"/>
    </source>
</evidence>
<evidence type="ECO:0000313" key="12">
    <source>
        <dbReference type="EMBL" id="SMC32057.1"/>
    </source>
</evidence>
<keyword evidence="6 12" id="KW-0067">ATP-binding</keyword>
<evidence type="ECO:0000256" key="7">
    <source>
        <dbReference type="ARBA" id="ARBA00022989"/>
    </source>
</evidence>
<protein>
    <submittedName>
        <fullName evidence="12">ATP-binding cassette, subfamily B</fullName>
    </submittedName>
</protein>
<evidence type="ECO:0000256" key="9">
    <source>
        <dbReference type="SAM" id="Phobius"/>
    </source>
</evidence>
<evidence type="ECO:0000259" key="11">
    <source>
        <dbReference type="PROSITE" id="PS50929"/>
    </source>
</evidence>
<dbReference type="InterPro" id="IPR036640">
    <property type="entry name" value="ABC1_TM_sf"/>
</dbReference>
<dbReference type="PROSITE" id="PS00211">
    <property type="entry name" value="ABC_TRANSPORTER_1"/>
    <property type="match status" value="1"/>
</dbReference>
<keyword evidence="3" id="KW-1003">Cell membrane</keyword>
<dbReference type="GO" id="GO:0016887">
    <property type="term" value="F:ATP hydrolysis activity"/>
    <property type="evidence" value="ECO:0007669"/>
    <property type="project" value="InterPro"/>
</dbReference>
<keyword evidence="2" id="KW-0813">Transport</keyword>
<feature type="domain" description="ABC transporter" evidence="10">
    <location>
        <begin position="339"/>
        <end position="573"/>
    </location>
</feature>
<keyword evidence="13" id="KW-1185">Reference proteome</keyword>
<dbReference type="InterPro" id="IPR027417">
    <property type="entry name" value="P-loop_NTPase"/>
</dbReference>
<dbReference type="Pfam" id="PF00005">
    <property type="entry name" value="ABC_tran"/>
    <property type="match status" value="1"/>
</dbReference>
<dbReference type="OrthoDB" id="9770415at2"/>
<evidence type="ECO:0000259" key="10">
    <source>
        <dbReference type="PROSITE" id="PS50893"/>
    </source>
</evidence>
<evidence type="ECO:0000256" key="6">
    <source>
        <dbReference type="ARBA" id="ARBA00022840"/>
    </source>
</evidence>
<keyword evidence="7 9" id="KW-1133">Transmembrane helix</keyword>
<evidence type="ECO:0000256" key="8">
    <source>
        <dbReference type="ARBA" id="ARBA00023136"/>
    </source>
</evidence>
<dbReference type="InterPro" id="IPR003593">
    <property type="entry name" value="AAA+_ATPase"/>
</dbReference>
<accession>A0A1W1Y7C8</accession>
<evidence type="ECO:0000256" key="3">
    <source>
        <dbReference type="ARBA" id="ARBA00022475"/>
    </source>
</evidence>
<feature type="transmembrane region" description="Helical" evidence="9">
    <location>
        <begin position="251"/>
        <end position="269"/>
    </location>
</feature>
<dbReference type="Gene3D" id="3.40.50.300">
    <property type="entry name" value="P-loop containing nucleotide triphosphate hydrolases"/>
    <property type="match status" value="1"/>
</dbReference>
<dbReference type="PANTHER" id="PTHR43394">
    <property type="entry name" value="ATP-DEPENDENT PERMEASE MDL1, MITOCHONDRIAL"/>
    <property type="match status" value="1"/>
</dbReference>
<dbReference type="PROSITE" id="PS50929">
    <property type="entry name" value="ABC_TM1F"/>
    <property type="match status" value="1"/>
</dbReference>
<organism evidence="12 13">
    <name type="scientific">Aerococcus suis</name>
    <dbReference type="NCBI Taxonomy" id="371602"/>
    <lineage>
        <taxon>Bacteria</taxon>
        <taxon>Bacillati</taxon>
        <taxon>Bacillota</taxon>
        <taxon>Bacilli</taxon>
        <taxon>Lactobacillales</taxon>
        <taxon>Aerococcaceae</taxon>
        <taxon>Aerococcus</taxon>
    </lineage>
</organism>
<keyword evidence="5" id="KW-0547">Nucleotide-binding</keyword>
<dbReference type="STRING" id="371602.SAMN04487984_0437"/>
<comment type="subcellular location">
    <subcellularLocation>
        <location evidence="1">Cell membrane</location>
        <topology evidence="1">Multi-pass membrane protein</topology>
    </subcellularLocation>
</comment>
<name>A0A1W1Y7C8_9LACT</name>